<organism evidence="2 3">
    <name type="scientific">Sphingobium tyrosinilyticum</name>
    <dbReference type="NCBI Taxonomy" id="2715436"/>
    <lineage>
        <taxon>Bacteria</taxon>
        <taxon>Pseudomonadati</taxon>
        <taxon>Pseudomonadota</taxon>
        <taxon>Alphaproteobacteria</taxon>
        <taxon>Sphingomonadales</taxon>
        <taxon>Sphingomonadaceae</taxon>
        <taxon>Sphingobium</taxon>
    </lineage>
</organism>
<comment type="caution">
    <text evidence="2">The sequence shown here is derived from an EMBL/GenBank/DDBJ whole genome shotgun (WGS) entry which is preliminary data.</text>
</comment>
<feature type="domain" description="SnoaL-like" evidence="1">
    <location>
        <begin position="2"/>
        <end position="125"/>
    </location>
</feature>
<dbReference type="InterPro" id="IPR037401">
    <property type="entry name" value="SnoaL-like"/>
</dbReference>
<reference evidence="3" key="1">
    <citation type="journal article" date="2019" name="Int. J. Syst. Evol. Microbiol.">
        <title>The Global Catalogue of Microorganisms (GCM) 10K type strain sequencing project: providing services to taxonomists for standard genome sequencing and annotation.</title>
        <authorList>
            <consortium name="The Broad Institute Genomics Platform"/>
            <consortium name="The Broad Institute Genome Sequencing Center for Infectious Disease"/>
            <person name="Wu L."/>
            <person name="Ma J."/>
        </authorList>
    </citation>
    <scope>NUCLEOTIDE SEQUENCE [LARGE SCALE GENOMIC DNA]</scope>
    <source>
        <strain evidence="3">NBRC 103632</strain>
    </source>
</reference>
<evidence type="ECO:0000259" key="1">
    <source>
        <dbReference type="Pfam" id="PF13577"/>
    </source>
</evidence>
<dbReference type="EMBL" id="JBHSFZ010000058">
    <property type="protein sequence ID" value="MFC4595720.1"/>
    <property type="molecule type" value="Genomic_DNA"/>
</dbReference>
<evidence type="ECO:0000313" key="2">
    <source>
        <dbReference type="EMBL" id="MFC4595720.1"/>
    </source>
</evidence>
<dbReference type="Pfam" id="PF13577">
    <property type="entry name" value="SnoaL_4"/>
    <property type="match status" value="1"/>
</dbReference>
<accession>A0ABV9F3W7</accession>
<dbReference type="CDD" id="cd00531">
    <property type="entry name" value="NTF2_like"/>
    <property type="match status" value="1"/>
</dbReference>
<protein>
    <submittedName>
        <fullName evidence="2">Nuclear transport factor 2 family protein</fullName>
    </submittedName>
</protein>
<sequence>MDIEAIKQLKARYFRLLDRKDWAGWTEVWEQEIEHEMPADGTSFRGAREDFVAFVARALTGIVTVHHGQTPEIKLTSPTSATGIWAFVDRLKAGPDAQPGISEFTGFGHYHESYVKSDAGWRIKTQRVTRLRMDIGPAESS</sequence>
<dbReference type="SUPFAM" id="SSF54427">
    <property type="entry name" value="NTF2-like"/>
    <property type="match status" value="1"/>
</dbReference>
<keyword evidence="3" id="KW-1185">Reference proteome</keyword>
<evidence type="ECO:0000313" key="3">
    <source>
        <dbReference type="Proteomes" id="UP001595957"/>
    </source>
</evidence>
<gene>
    <name evidence="2" type="ORF">ACFO3E_16290</name>
</gene>
<dbReference type="InterPro" id="IPR032710">
    <property type="entry name" value="NTF2-like_dom_sf"/>
</dbReference>
<dbReference type="Gene3D" id="3.10.450.50">
    <property type="match status" value="1"/>
</dbReference>
<dbReference type="Proteomes" id="UP001595957">
    <property type="component" value="Unassembled WGS sequence"/>
</dbReference>
<proteinExistence type="predicted"/>
<name>A0ABV9F3W7_9SPHN</name>